<dbReference type="InterPro" id="IPR013154">
    <property type="entry name" value="ADH-like_N"/>
</dbReference>
<dbReference type="InterPro" id="IPR020843">
    <property type="entry name" value="ER"/>
</dbReference>
<dbReference type="Gene3D" id="3.90.180.10">
    <property type="entry name" value="Medium-chain alcohol dehydrogenases, catalytic domain"/>
    <property type="match status" value="1"/>
</dbReference>
<dbReference type="Gene3D" id="3.40.50.720">
    <property type="entry name" value="NAD(P)-binding Rossmann-like Domain"/>
    <property type="match status" value="1"/>
</dbReference>
<evidence type="ECO:0000259" key="4">
    <source>
        <dbReference type="SMART" id="SM00829"/>
    </source>
</evidence>
<dbReference type="SUPFAM" id="SSF50129">
    <property type="entry name" value="GroES-like"/>
    <property type="match status" value="1"/>
</dbReference>
<name>A0AAV5R187_PICKL</name>
<keyword evidence="6" id="KW-1185">Reference proteome</keyword>
<dbReference type="InterPro" id="IPR050700">
    <property type="entry name" value="YIM1/Zinc_Alcohol_DH_Fams"/>
</dbReference>
<dbReference type="AlphaFoldDB" id="A0AAV5R187"/>
<dbReference type="EMBL" id="BTGB01000001">
    <property type="protein sequence ID" value="GMM44817.1"/>
    <property type="molecule type" value="Genomic_DNA"/>
</dbReference>
<evidence type="ECO:0000313" key="5">
    <source>
        <dbReference type="EMBL" id="GMM44817.1"/>
    </source>
</evidence>
<dbReference type="GO" id="GO:0005811">
    <property type="term" value="C:lipid droplet"/>
    <property type="evidence" value="ECO:0007669"/>
    <property type="project" value="UniProtKB-SubCell"/>
</dbReference>
<proteinExistence type="inferred from homology"/>
<accession>A0AAV5R187</accession>
<dbReference type="SUPFAM" id="SSF51735">
    <property type="entry name" value="NAD(P)-binding Rossmann-fold domains"/>
    <property type="match status" value="1"/>
</dbReference>
<evidence type="ECO:0000256" key="2">
    <source>
        <dbReference type="ARBA" id="ARBA00022677"/>
    </source>
</evidence>
<dbReference type="InterPro" id="IPR013149">
    <property type="entry name" value="ADH-like_C"/>
</dbReference>
<protein>
    <recommendedName>
        <fullName evidence="4">Enoyl reductase (ER) domain-containing protein</fullName>
    </recommendedName>
</protein>
<sequence length="365" mass="40425">MSTQSLPIVDNKLKVKAVTYLNKKTPLTIKEIEIPVVPGEIIKPTELLVQVKATSINPVDCVFKGMNNGWFTKGDRVIGGDFAGLVVKAGSETNFKEGDRIYGDILTIKLRGSFSEYIIFEPATAVICEKIPEGMKYEEAGSLPIASGTSYQCLNCYKGNLEGKNVLILGAGTSVGTYAVQFAKHFFKAGNVVATCSSKSAEKITKCGADILIDYTKGDRPKINELLEFVKVNGKFDIIVDTVRDEIVMDYFNELLQTYDNNGILTQVGGSYVIDYTNITLYNMLPSYRVLSNKIKFKLGLSKYYIEPILLHQCDTYGKAVETLYKQNKFILSIDSIKDAYTQAEEAYQRVASGKAAGKVVVKWY</sequence>
<dbReference type="GO" id="GO:0016491">
    <property type="term" value="F:oxidoreductase activity"/>
    <property type="evidence" value="ECO:0007669"/>
    <property type="project" value="InterPro"/>
</dbReference>
<dbReference type="InterPro" id="IPR036291">
    <property type="entry name" value="NAD(P)-bd_dom_sf"/>
</dbReference>
<dbReference type="PANTHER" id="PTHR11695">
    <property type="entry name" value="ALCOHOL DEHYDROGENASE RELATED"/>
    <property type="match status" value="1"/>
</dbReference>
<evidence type="ECO:0000256" key="1">
    <source>
        <dbReference type="ARBA" id="ARBA00004502"/>
    </source>
</evidence>
<dbReference type="PANTHER" id="PTHR11695:SF294">
    <property type="entry name" value="RETICULON-4-INTERACTING PROTEIN 1, MITOCHONDRIAL"/>
    <property type="match status" value="1"/>
</dbReference>
<evidence type="ECO:0000313" key="6">
    <source>
        <dbReference type="Proteomes" id="UP001378960"/>
    </source>
</evidence>
<dbReference type="InterPro" id="IPR011032">
    <property type="entry name" value="GroES-like_sf"/>
</dbReference>
<feature type="domain" description="Enoyl reductase (ER)" evidence="4">
    <location>
        <begin position="27"/>
        <end position="362"/>
    </location>
</feature>
<keyword evidence="2" id="KW-0551">Lipid droplet</keyword>
<organism evidence="5 6">
    <name type="scientific">Pichia kluyveri</name>
    <name type="common">Yeast</name>
    <dbReference type="NCBI Taxonomy" id="36015"/>
    <lineage>
        <taxon>Eukaryota</taxon>
        <taxon>Fungi</taxon>
        <taxon>Dikarya</taxon>
        <taxon>Ascomycota</taxon>
        <taxon>Saccharomycotina</taxon>
        <taxon>Pichiomycetes</taxon>
        <taxon>Pichiales</taxon>
        <taxon>Pichiaceae</taxon>
        <taxon>Pichia</taxon>
    </lineage>
</organism>
<dbReference type="SMART" id="SM00829">
    <property type="entry name" value="PKS_ER"/>
    <property type="match status" value="1"/>
</dbReference>
<comment type="similarity">
    <text evidence="3">Belongs to the YIM1 family.</text>
</comment>
<comment type="caution">
    <text evidence="5">The sequence shown here is derived from an EMBL/GenBank/DDBJ whole genome shotgun (WGS) entry which is preliminary data.</text>
</comment>
<dbReference type="Pfam" id="PF08240">
    <property type="entry name" value="ADH_N"/>
    <property type="match status" value="1"/>
</dbReference>
<reference evidence="5 6" key="1">
    <citation type="journal article" date="2023" name="Elife">
        <title>Identification of key yeast species and microbe-microbe interactions impacting larval growth of Drosophila in the wild.</title>
        <authorList>
            <person name="Mure A."/>
            <person name="Sugiura Y."/>
            <person name="Maeda R."/>
            <person name="Honda K."/>
            <person name="Sakurai N."/>
            <person name="Takahashi Y."/>
            <person name="Watada M."/>
            <person name="Katoh T."/>
            <person name="Gotoh A."/>
            <person name="Gotoh Y."/>
            <person name="Taniguchi I."/>
            <person name="Nakamura K."/>
            <person name="Hayashi T."/>
            <person name="Katayama T."/>
            <person name="Uemura T."/>
            <person name="Hattori Y."/>
        </authorList>
    </citation>
    <scope>NUCLEOTIDE SEQUENCE [LARGE SCALE GENOMIC DNA]</scope>
    <source>
        <strain evidence="5 6">PK-24</strain>
    </source>
</reference>
<comment type="subcellular location">
    <subcellularLocation>
        <location evidence="1">Lipid droplet</location>
    </subcellularLocation>
</comment>
<dbReference type="Proteomes" id="UP001378960">
    <property type="component" value="Unassembled WGS sequence"/>
</dbReference>
<gene>
    <name evidence="5" type="ORF">DAPK24_013920</name>
</gene>
<dbReference type="Pfam" id="PF00107">
    <property type="entry name" value="ADH_zinc_N"/>
    <property type="match status" value="1"/>
</dbReference>
<evidence type="ECO:0000256" key="3">
    <source>
        <dbReference type="ARBA" id="ARBA00038249"/>
    </source>
</evidence>